<organism evidence="1 2">
    <name type="scientific">Thiohalobacter thiocyanaticus</name>
    <dbReference type="NCBI Taxonomy" id="585455"/>
    <lineage>
        <taxon>Bacteria</taxon>
        <taxon>Pseudomonadati</taxon>
        <taxon>Pseudomonadota</taxon>
        <taxon>Gammaproteobacteria</taxon>
        <taxon>Thiohalobacterales</taxon>
        <taxon>Thiohalobacteraceae</taxon>
        <taxon>Thiohalobacter</taxon>
    </lineage>
</organism>
<evidence type="ECO:0000313" key="1">
    <source>
        <dbReference type="EMBL" id="BAZ94277.1"/>
    </source>
</evidence>
<sequence length="171" mass="18681">MIQPMRDGLFMTILLFIGGLLPVVSMAGAELDNRTAIGDLEQVRAVYDVRKSSANALDFYLGAIITNIDNLDKEGVESDLVMVFISHSVKFINTEPTLETQADYGPALESIAKRITRLQEMGVRMEACNGATAAFNVDNDTLLPGIEPVRSGFISLMGYQNNGYALIPVYD</sequence>
<protein>
    <submittedName>
        <fullName evidence="1">Uncharacterized protein</fullName>
    </submittedName>
</protein>
<dbReference type="Proteomes" id="UP000218765">
    <property type="component" value="Chromosome"/>
</dbReference>
<dbReference type="KEGG" id="ttc:FOKN1_1892"/>
<dbReference type="Pfam" id="PF02635">
    <property type="entry name" value="DsrE"/>
    <property type="match status" value="1"/>
</dbReference>
<gene>
    <name evidence="1" type="ORF">FOKN1_1892</name>
</gene>
<proteinExistence type="predicted"/>
<dbReference type="InterPro" id="IPR027396">
    <property type="entry name" value="DsrEFH-like"/>
</dbReference>
<dbReference type="SUPFAM" id="SSF75169">
    <property type="entry name" value="DsrEFH-like"/>
    <property type="match status" value="1"/>
</dbReference>
<dbReference type="RefSeq" id="WP_157745570.1">
    <property type="nucleotide sequence ID" value="NZ_AP018052.1"/>
</dbReference>
<reference evidence="1 2" key="1">
    <citation type="submission" date="2017-05" db="EMBL/GenBank/DDBJ databases">
        <title>Thiocyanate degradation by Thiohalobacter thiocyanaticus FOKN1.</title>
        <authorList>
            <person name="Oshiki M."/>
            <person name="Fukushima T."/>
            <person name="Kawano S."/>
            <person name="Nakagawa J."/>
        </authorList>
    </citation>
    <scope>NUCLEOTIDE SEQUENCE [LARGE SCALE GENOMIC DNA]</scope>
    <source>
        <strain evidence="1 2">FOKN1</strain>
    </source>
</reference>
<dbReference type="OrthoDB" id="5615986at2"/>
<dbReference type="Gene3D" id="3.40.1260.10">
    <property type="entry name" value="DsrEFH-like"/>
    <property type="match status" value="1"/>
</dbReference>
<name>A0A1Z4VRL6_9GAMM</name>
<dbReference type="EMBL" id="AP018052">
    <property type="protein sequence ID" value="BAZ94277.1"/>
    <property type="molecule type" value="Genomic_DNA"/>
</dbReference>
<evidence type="ECO:0000313" key="2">
    <source>
        <dbReference type="Proteomes" id="UP000218765"/>
    </source>
</evidence>
<dbReference type="InterPro" id="IPR003787">
    <property type="entry name" value="Sulphur_relay_DsrE/F-like"/>
</dbReference>
<dbReference type="AlphaFoldDB" id="A0A1Z4VRL6"/>
<keyword evidence="2" id="KW-1185">Reference proteome</keyword>
<accession>A0A1Z4VRL6</accession>